<evidence type="ECO:0000313" key="8">
    <source>
        <dbReference type="EMBL" id="MDQ0999153.1"/>
    </source>
</evidence>
<keyword evidence="9" id="KW-1185">Reference proteome</keyword>
<keyword evidence="6 7" id="KW-0472">Membrane</keyword>
<dbReference type="PANTHER" id="PTHR33884:SF3">
    <property type="entry name" value="UPF0410 PROTEIN YMGE"/>
    <property type="match status" value="1"/>
</dbReference>
<evidence type="ECO:0000256" key="3">
    <source>
        <dbReference type="ARBA" id="ARBA00022475"/>
    </source>
</evidence>
<gene>
    <name evidence="8" type="ORF">QFZ34_004335</name>
</gene>
<comment type="caution">
    <text evidence="8">The sequence shown here is derived from an EMBL/GenBank/DDBJ whole genome shotgun (WGS) entry which is preliminary data.</text>
</comment>
<evidence type="ECO:0000256" key="5">
    <source>
        <dbReference type="ARBA" id="ARBA00022989"/>
    </source>
</evidence>
<keyword evidence="4 7" id="KW-0812">Transmembrane</keyword>
<evidence type="ECO:0000256" key="2">
    <source>
        <dbReference type="ARBA" id="ARBA00011006"/>
    </source>
</evidence>
<sequence>MVDPKMVDPDRHRAGVCACCLESGFRQHHISQRFGNYWLDRSLDGNFCLWLGRVSFRCYMGLGISRHCHGVWTLKGNEEMDQPVGIMGMPEVGFFGMLLIGFLAGYIAEKAMSRNHGLFTNILVGIAGSFVGGTLAGLVNFNFYGFFGNLIVATVGAILILWVFGKAKAAN</sequence>
<evidence type="ECO:0000256" key="6">
    <source>
        <dbReference type="ARBA" id="ARBA00023136"/>
    </source>
</evidence>
<feature type="transmembrane region" description="Helical" evidence="7">
    <location>
        <begin position="118"/>
        <end position="138"/>
    </location>
</feature>
<proteinExistence type="inferred from homology"/>
<dbReference type="Pfam" id="PF04226">
    <property type="entry name" value="Transgly_assoc"/>
    <property type="match status" value="1"/>
</dbReference>
<comment type="subcellular location">
    <subcellularLocation>
        <location evidence="1">Cell membrane</location>
        <topology evidence="1">Multi-pass membrane protein</topology>
    </subcellularLocation>
</comment>
<keyword evidence="3" id="KW-1003">Cell membrane</keyword>
<dbReference type="EMBL" id="JAUSZT010000003">
    <property type="protein sequence ID" value="MDQ0999153.1"/>
    <property type="molecule type" value="Genomic_DNA"/>
</dbReference>
<name>A0ABU0SEF9_9HYPH</name>
<organism evidence="8 9">
    <name type="scientific">Phyllobacterium ifriqiyense</name>
    <dbReference type="NCBI Taxonomy" id="314238"/>
    <lineage>
        <taxon>Bacteria</taxon>
        <taxon>Pseudomonadati</taxon>
        <taxon>Pseudomonadota</taxon>
        <taxon>Alphaproteobacteria</taxon>
        <taxon>Hyphomicrobiales</taxon>
        <taxon>Phyllobacteriaceae</taxon>
        <taxon>Phyllobacterium</taxon>
    </lineage>
</organism>
<feature type="transmembrane region" description="Helical" evidence="7">
    <location>
        <begin position="84"/>
        <end position="106"/>
    </location>
</feature>
<evidence type="ECO:0000256" key="4">
    <source>
        <dbReference type="ARBA" id="ARBA00022692"/>
    </source>
</evidence>
<feature type="transmembrane region" description="Helical" evidence="7">
    <location>
        <begin position="144"/>
        <end position="164"/>
    </location>
</feature>
<keyword evidence="5 7" id="KW-1133">Transmembrane helix</keyword>
<dbReference type="InterPro" id="IPR007341">
    <property type="entry name" value="Transgly_assoc"/>
</dbReference>
<accession>A0ABU0SEF9</accession>
<protein>
    <submittedName>
        <fullName evidence="8">Membrane protein YeaQ/YmgE (Transglycosylase-associated protein family)</fullName>
    </submittedName>
</protein>
<evidence type="ECO:0000313" key="9">
    <source>
        <dbReference type="Proteomes" id="UP001237780"/>
    </source>
</evidence>
<evidence type="ECO:0000256" key="1">
    <source>
        <dbReference type="ARBA" id="ARBA00004651"/>
    </source>
</evidence>
<reference evidence="8 9" key="1">
    <citation type="submission" date="2023-07" db="EMBL/GenBank/DDBJ databases">
        <title>Comparative genomics of wheat-associated soil bacteria to identify genetic determinants of phenazine resistance.</title>
        <authorList>
            <person name="Mouncey N."/>
        </authorList>
    </citation>
    <scope>NUCLEOTIDE SEQUENCE [LARGE SCALE GENOMIC DNA]</scope>
    <source>
        <strain evidence="8 9">W4I11</strain>
    </source>
</reference>
<dbReference type="PANTHER" id="PTHR33884">
    <property type="entry name" value="UPF0410 PROTEIN YMGE"/>
    <property type="match status" value="1"/>
</dbReference>
<dbReference type="Proteomes" id="UP001237780">
    <property type="component" value="Unassembled WGS sequence"/>
</dbReference>
<comment type="similarity">
    <text evidence="2">Belongs to the UPF0410 family.</text>
</comment>
<evidence type="ECO:0000256" key="7">
    <source>
        <dbReference type="SAM" id="Phobius"/>
    </source>
</evidence>